<dbReference type="EMBL" id="FOCG01000001">
    <property type="protein sequence ID" value="SEM75891.1"/>
    <property type="molecule type" value="Genomic_DNA"/>
</dbReference>
<protein>
    <submittedName>
        <fullName evidence="2">Uncharacterized protein</fullName>
    </submittedName>
</protein>
<feature type="transmembrane region" description="Helical" evidence="1">
    <location>
        <begin position="70"/>
        <end position="92"/>
    </location>
</feature>
<dbReference type="Proteomes" id="UP000199158">
    <property type="component" value="Unassembled WGS sequence"/>
</dbReference>
<evidence type="ECO:0000313" key="2">
    <source>
        <dbReference type="EMBL" id="SEM75891.1"/>
    </source>
</evidence>
<reference evidence="2 3" key="1">
    <citation type="submission" date="2016-10" db="EMBL/GenBank/DDBJ databases">
        <authorList>
            <person name="de Groot N.N."/>
        </authorList>
    </citation>
    <scope>NUCLEOTIDE SEQUENCE [LARGE SCALE GENOMIC DNA]</scope>
    <source>
        <strain evidence="2 3">CGMCC 1.5070</strain>
    </source>
</reference>
<evidence type="ECO:0000256" key="1">
    <source>
        <dbReference type="SAM" id="Phobius"/>
    </source>
</evidence>
<gene>
    <name evidence="2" type="ORF">SAMN05216180_1622</name>
</gene>
<sequence length="97" mass="10441">MGLFTGGIAFIIAIINLILVFTGKHKHCNILAFLSLSSGLLAMLSEYVLINGWVQAGDISALMDVVPTMNNILITAVCIGVVFNAIAVFVNYKKLKK</sequence>
<keyword evidence="1" id="KW-0472">Membrane</keyword>
<feature type="transmembrane region" description="Helical" evidence="1">
    <location>
        <begin position="6"/>
        <end position="23"/>
    </location>
</feature>
<keyword evidence="3" id="KW-1185">Reference proteome</keyword>
<keyword evidence="1" id="KW-0812">Transmembrane</keyword>
<accession>A0A1H8AYN8</accession>
<feature type="transmembrane region" description="Helical" evidence="1">
    <location>
        <begin position="30"/>
        <end position="50"/>
    </location>
</feature>
<evidence type="ECO:0000313" key="3">
    <source>
        <dbReference type="Proteomes" id="UP000199158"/>
    </source>
</evidence>
<name>A0A1H8AYN8_9FIRM</name>
<organism evidence="2 3">
    <name type="scientific">Hydrogenoanaerobacterium saccharovorans</name>
    <dbReference type="NCBI Taxonomy" id="474960"/>
    <lineage>
        <taxon>Bacteria</taxon>
        <taxon>Bacillati</taxon>
        <taxon>Bacillota</taxon>
        <taxon>Clostridia</taxon>
        <taxon>Eubacteriales</taxon>
        <taxon>Oscillospiraceae</taxon>
        <taxon>Hydrogenoanaerobacterium</taxon>
    </lineage>
</organism>
<proteinExistence type="predicted"/>
<keyword evidence="1" id="KW-1133">Transmembrane helix</keyword>
<dbReference type="AlphaFoldDB" id="A0A1H8AYN8"/>